<keyword evidence="1" id="KW-0677">Repeat</keyword>
<name>A0A812C4I4_ACAPH</name>
<dbReference type="EMBL" id="CAHIKZ030001112">
    <property type="protein sequence ID" value="CAE1253080.1"/>
    <property type="molecule type" value="Genomic_DNA"/>
</dbReference>
<sequence length="350" mass="38692">MRLRWTTGASRGRPIAFQIIEASTNYEPEWQIVANNIPDRTTFVDNEDKRMVQVSGLNPGTSYRFRVRAVNDFGLGDASWPSVVYRTPSAPPQKSPSHVGGGGGSVGVLTITWKPLDSGEQAVPVGVATDVMCDGYNGSALEVTWIKVPNIREVMKGQVLGYQINYWMDGEEDPLIRFIRYPGQVESGLIIGLFSDTNYWTNVQVYNSAGLGPPTPINYPTEVFVHSHGPNSVRVTWRGIVTTRVGEMALAGYRIRVCGITENIYCNNYYDFDRVSEGIVDNLEKDKIYKLRVLGYSEGGDGKMSEVVYFTLGGTVQFDPKTAEILAHAICLTMSSVLLYLSTLLSLCCL</sequence>
<feature type="domain" description="Fibronectin type-III" evidence="2">
    <location>
        <begin position="1"/>
        <end position="90"/>
    </location>
</feature>
<dbReference type="Gene3D" id="2.60.40.10">
    <property type="entry name" value="Immunoglobulins"/>
    <property type="match status" value="3"/>
</dbReference>
<dbReference type="InterPro" id="IPR036116">
    <property type="entry name" value="FN3_sf"/>
</dbReference>
<dbReference type="AlphaFoldDB" id="A0A812C4I4"/>
<dbReference type="SMART" id="SM00060">
    <property type="entry name" value="FN3"/>
    <property type="match status" value="3"/>
</dbReference>
<evidence type="ECO:0000313" key="4">
    <source>
        <dbReference type="Proteomes" id="UP000597762"/>
    </source>
</evidence>
<dbReference type="InterPro" id="IPR003961">
    <property type="entry name" value="FN3_dom"/>
</dbReference>
<dbReference type="InterPro" id="IPR013783">
    <property type="entry name" value="Ig-like_fold"/>
</dbReference>
<organism evidence="3 4">
    <name type="scientific">Acanthosepion pharaonis</name>
    <name type="common">Pharaoh cuttlefish</name>
    <name type="synonym">Sepia pharaonis</name>
    <dbReference type="NCBI Taxonomy" id="158019"/>
    <lineage>
        <taxon>Eukaryota</taxon>
        <taxon>Metazoa</taxon>
        <taxon>Spiralia</taxon>
        <taxon>Lophotrochozoa</taxon>
        <taxon>Mollusca</taxon>
        <taxon>Cephalopoda</taxon>
        <taxon>Coleoidea</taxon>
        <taxon>Decapodiformes</taxon>
        <taxon>Sepiida</taxon>
        <taxon>Sepiina</taxon>
        <taxon>Sepiidae</taxon>
        <taxon>Acanthosepion</taxon>
    </lineage>
</organism>
<evidence type="ECO:0000313" key="3">
    <source>
        <dbReference type="EMBL" id="CAE1253080.1"/>
    </source>
</evidence>
<evidence type="ECO:0000256" key="1">
    <source>
        <dbReference type="ARBA" id="ARBA00022737"/>
    </source>
</evidence>
<dbReference type="InterPro" id="IPR050964">
    <property type="entry name" value="Striated_Muscle_Regulatory"/>
</dbReference>
<comment type="caution">
    <text evidence="3">The sequence shown here is derived from an EMBL/GenBank/DDBJ whole genome shotgun (WGS) entry which is preliminary data.</text>
</comment>
<dbReference type="Pfam" id="PF00041">
    <property type="entry name" value="fn3"/>
    <property type="match status" value="2"/>
</dbReference>
<accession>A0A812C4I4</accession>
<dbReference type="PANTHER" id="PTHR13817">
    <property type="entry name" value="TITIN"/>
    <property type="match status" value="1"/>
</dbReference>
<dbReference type="PROSITE" id="PS50853">
    <property type="entry name" value="FN3"/>
    <property type="match status" value="2"/>
</dbReference>
<proteinExistence type="predicted"/>
<dbReference type="PANTHER" id="PTHR13817:SF166">
    <property type="entry name" value="NEURONAL IGCAM-RELATED"/>
    <property type="match status" value="1"/>
</dbReference>
<evidence type="ECO:0000259" key="2">
    <source>
        <dbReference type="PROSITE" id="PS50853"/>
    </source>
</evidence>
<keyword evidence="4" id="KW-1185">Reference proteome</keyword>
<gene>
    <name evidence="3" type="ORF">SPHA_28357</name>
</gene>
<protein>
    <recommendedName>
        <fullName evidence="2">Fibronectin type-III domain-containing protein</fullName>
    </recommendedName>
</protein>
<reference evidence="3" key="1">
    <citation type="submission" date="2021-01" db="EMBL/GenBank/DDBJ databases">
        <authorList>
            <person name="Li R."/>
            <person name="Bekaert M."/>
        </authorList>
    </citation>
    <scope>NUCLEOTIDE SEQUENCE</scope>
    <source>
        <strain evidence="3">Farmed</strain>
    </source>
</reference>
<feature type="domain" description="Fibronectin type-III" evidence="2">
    <location>
        <begin position="127"/>
        <end position="227"/>
    </location>
</feature>
<dbReference type="SUPFAM" id="SSF49265">
    <property type="entry name" value="Fibronectin type III"/>
    <property type="match status" value="2"/>
</dbReference>
<dbReference type="OrthoDB" id="6124570at2759"/>
<dbReference type="CDD" id="cd00063">
    <property type="entry name" value="FN3"/>
    <property type="match status" value="3"/>
</dbReference>
<dbReference type="Proteomes" id="UP000597762">
    <property type="component" value="Unassembled WGS sequence"/>
</dbReference>